<dbReference type="EMBL" id="JACJID010000004">
    <property type="protein sequence ID" value="MBA8928772.1"/>
    <property type="molecule type" value="Genomic_DNA"/>
</dbReference>
<dbReference type="RefSeq" id="WP_182839022.1">
    <property type="nucleotide sequence ID" value="NZ_BAAABQ010000047.1"/>
</dbReference>
<evidence type="ECO:0000313" key="1">
    <source>
        <dbReference type="EMBL" id="MBA8928772.1"/>
    </source>
</evidence>
<keyword evidence="1" id="KW-0378">Hydrolase</keyword>
<sequence length="262" mass="27896">MTRRKLLVAGAGIGLLGAGLAVVEEVPLRRALGLVGPDGVVPDLAPVPTSVHRFHSAARGREVTLVAMVPAADLPVCVVLHGRGNNAQGMVELGLPRFLAAQPRCALVAVDGGDSYWVARDPSDDPQAMLREELPGWLTGLGLSAPRAALGISMGCFGGLEYARDLPAAAVLSPALFRSWPDARTIDGFADEAQWAAHEPLRHLDRLPPRLGVWCGLEDPFIDSARLLPATVSAFDHGLHNEGYWRRVLPDALRFLGQVIPG</sequence>
<proteinExistence type="predicted"/>
<evidence type="ECO:0000313" key="2">
    <source>
        <dbReference type="Proteomes" id="UP000517916"/>
    </source>
</evidence>
<dbReference type="SUPFAM" id="SSF53474">
    <property type="entry name" value="alpha/beta-Hydrolases"/>
    <property type="match status" value="1"/>
</dbReference>
<dbReference type="Proteomes" id="UP000517916">
    <property type="component" value="Unassembled WGS sequence"/>
</dbReference>
<dbReference type="GO" id="GO:0016787">
    <property type="term" value="F:hydrolase activity"/>
    <property type="evidence" value="ECO:0007669"/>
    <property type="project" value="UniProtKB-KW"/>
</dbReference>
<comment type="caution">
    <text evidence="1">The sequence shown here is derived from an EMBL/GenBank/DDBJ whole genome shotgun (WGS) entry which is preliminary data.</text>
</comment>
<dbReference type="InterPro" id="IPR029058">
    <property type="entry name" value="AB_hydrolase_fold"/>
</dbReference>
<dbReference type="Gene3D" id="3.40.50.1820">
    <property type="entry name" value="alpha/beta hydrolase"/>
    <property type="match status" value="1"/>
</dbReference>
<reference evidence="1 2" key="1">
    <citation type="submission" date="2020-08" db="EMBL/GenBank/DDBJ databases">
        <title>Genomic Encyclopedia of Archaeal and Bacterial Type Strains, Phase II (KMG-II): from individual species to whole genera.</title>
        <authorList>
            <person name="Goeker M."/>
        </authorList>
    </citation>
    <scope>NUCLEOTIDE SEQUENCE [LARGE SCALE GENOMIC DNA]</scope>
    <source>
        <strain evidence="1 2">DSM 43850</strain>
    </source>
</reference>
<protein>
    <submittedName>
        <fullName evidence="1">S-formylglutathione hydrolase FrmB</fullName>
    </submittedName>
</protein>
<gene>
    <name evidence="1" type="ORF">BC739_005989</name>
</gene>
<accession>A0ABR6BPF8</accession>
<keyword evidence="2" id="KW-1185">Reference proteome</keyword>
<name>A0ABR6BPF8_9PSEU</name>
<organism evidence="1 2">
    <name type="scientific">Kutzneria viridogrisea</name>
    <dbReference type="NCBI Taxonomy" id="47990"/>
    <lineage>
        <taxon>Bacteria</taxon>
        <taxon>Bacillati</taxon>
        <taxon>Actinomycetota</taxon>
        <taxon>Actinomycetes</taxon>
        <taxon>Pseudonocardiales</taxon>
        <taxon>Pseudonocardiaceae</taxon>
        <taxon>Kutzneria</taxon>
    </lineage>
</organism>